<evidence type="ECO:0000313" key="2">
    <source>
        <dbReference type="EMBL" id="RQX75122.1"/>
    </source>
</evidence>
<accession>A0A3R8BAM2</accession>
<dbReference type="Proteomes" id="UP000284452">
    <property type="component" value="Unassembled WGS sequence"/>
</dbReference>
<sequence length="224" mass="25048">MSPSSESSVCAELLKLVSRQKEKEKIQSSSRAGARKPETWNSDGDWGVDSDTPKAVSKCAGRCPANRRLRPSASLCVTLFKSLHARIKTTCMRVLMHETSPRPTIHVRLRSLTLRGLVNWTVVLGLAVELPGSLRMHLWTRRICARAVMHARQRESEGALERGDRGDDLIAWSWQARGDSSGGPNLFLSPLFPWLRVFPPPSLGRVEKLSVCLQNDVDVERTRL</sequence>
<evidence type="ECO:0000313" key="3">
    <source>
        <dbReference type="Proteomes" id="UP000284452"/>
    </source>
</evidence>
<name>A0A3R8BAM2_TOXGO</name>
<protein>
    <submittedName>
        <fullName evidence="2">Uncharacterized protein</fullName>
    </submittedName>
</protein>
<dbReference type="VEuPathDB" id="ToxoDB:TGCAST_387070"/>
<dbReference type="EMBL" id="AHIV02000188">
    <property type="protein sequence ID" value="RQX75122.1"/>
    <property type="molecule type" value="Genomic_DNA"/>
</dbReference>
<comment type="caution">
    <text evidence="2">The sequence shown here is derived from an EMBL/GenBank/DDBJ whole genome shotgun (WGS) entry which is preliminary data.</text>
</comment>
<organism evidence="2 3">
    <name type="scientific">Toxoplasma gondii CAST</name>
    <dbReference type="NCBI Taxonomy" id="943122"/>
    <lineage>
        <taxon>Eukaryota</taxon>
        <taxon>Sar</taxon>
        <taxon>Alveolata</taxon>
        <taxon>Apicomplexa</taxon>
        <taxon>Conoidasida</taxon>
        <taxon>Coccidia</taxon>
        <taxon>Eucoccidiorida</taxon>
        <taxon>Eimeriorina</taxon>
        <taxon>Sarcocystidae</taxon>
        <taxon>Toxoplasma</taxon>
    </lineage>
</organism>
<evidence type="ECO:0000256" key="1">
    <source>
        <dbReference type="SAM" id="MobiDB-lite"/>
    </source>
</evidence>
<gene>
    <name evidence="2" type="ORF">TGCAST_387070</name>
</gene>
<reference evidence="2 3" key="1">
    <citation type="submission" date="2017-10" db="EMBL/GenBank/DDBJ databases">
        <authorList>
            <person name="Sibley D."/>
            <person name="Venepally P."/>
            <person name="Karamycheva S."/>
            <person name="Hadjithomas M."/>
            <person name="Khan A."/>
            <person name="Brunk B."/>
            <person name="Roos D."/>
            <person name="Caler E."/>
            <person name="Lorenzi H."/>
        </authorList>
    </citation>
    <scope>NUCLEOTIDE SEQUENCE [LARGE SCALE GENOMIC DNA]</scope>
    <source>
        <strain evidence="2 3">CAST</strain>
    </source>
</reference>
<feature type="region of interest" description="Disordered" evidence="1">
    <location>
        <begin position="19"/>
        <end position="49"/>
    </location>
</feature>
<dbReference type="AlphaFoldDB" id="A0A3R8BAM2"/>
<proteinExistence type="predicted"/>